<proteinExistence type="predicted"/>
<evidence type="ECO:0000313" key="1">
    <source>
        <dbReference type="EMBL" id="GIY20800.1"/>
    </source>
</evidence>
<reference evidence="1 2" key="1">
    <citation type="submission" date="2021-06" db="EMBL/GenBank/DDBJ databases">
        <title>Caerostris extrusa draft genome.</title>
        <authorList>
            <person name="Kono N."/>
            <person name="Arakawa K."/>
        </authorList>
    </citation>
    <scope>NUCLEOTIDE SEQUENCE [LARGE SCALE GENOMIC DNA]</scope>
</reference>
<dbReference type="EMBL" id="BPLR01007938">
    <property type="protein sequence ID" value="GIY20800.1"/>
    <property type="molecule type" value="Genomic_DNA"/>
</dbReference>
<keyword evidence="2" id="KW-1185">Reference proteome</keyword>
<accession>A0AAV4RH27</accession>
<gene>
    <name evidence="1" type="ORF">CEXT_61511</name>
</gene>
<protein>
    <submittedName>
        <fullName evidence="1">Uncharacterized protein</fullName>
    </submittedName>
</protein>
<comment type="caution">
    <text evidence="1">The sequence shown here is derived from an EMBL/GenBank/DDBJ whole genome shotgun (WGS) entry which is preliminary data.</text>
</comment>
<organism evidence="1 2">
    <name type="scientific">Caerostris extrusa</name>
    <name type="common">Bark spider</name>
    <name type="synonym">Caerostris bankana</name>
    <dbReference type="NCBI Taxonomy" id="172846"/>
    <lineage>
        <taxon>Eukaryota</taxon>
        <taxon>Metazoa</taxon>
        <taxon>Ecdysozoa</taxon>
        <taxon>Arthropoda</taxon>
        <taxon>Chelicerata</taxon>
        <taxon>Arachnida</taxon>
        <taxon>Araneae</taxon>
        <taxon>Araneomorphae</taxon>
        <taxon>Entelegynae</taxon>
        <taxon>Araneoidea</taxon>
        <taxon>Araneidae</taxon>
        <taxon>Caerostris</taxon>
    </lineage>
</organism>
<name>A0AAV4RH27_CAEEX</name>
<sequence length="72" mass="8338">MLWWATRGRFYERLLHWTSSDINSFVQLPVKTIKNSDTLTVIPSHDLTFILLVPSIMDVDAKQGMLDITRGF</sequence>
<evidence type="ECO:0000313" key="2">
    <source>
        <dbReference type="Proteomes" id="UP001054945"/>
    </source>
</evidence>
<dbReference type="Proteomes" id="UP001054945">
    <property type="component" value="Unassembled WGS sequence"/>
</dbReference>
<dbReference type="AlphaFoldDB" id="A0AAV4RH27"/>